<feature type="compositionally biased region" description="Basic and acidic residues" evidence="1">
    <location>
        <begin position="30"/>
        <end position="44"/>
    </location>
</feature>
<dbReference type="EMBL" id="MN739094">
    <property type="protein sequence ID" value="QHS88240.1"/>
    <property type="molecule type" value="Genomic_DNA"/>
</dbReference>
<evidence type="ECO:0000256" key="1">
    <source>
        <dbReference type="SAM" id="MobiDB-lite"/>
    </source>
</evidence>
<accession>A0A6C0B876</accession>
<organism evidence="2">
    <name type="scientific">viral metagenome</name>
    <dbReference type="NCBI Taxonomy" id="1070528"/>
    <lineage>
        <taxon>unclassified sequences</taxon>
        <taxon>metagenomes</taxon>
        <taxon>organismal metagenomes</taxon>
    </lineage>
</organism>
<evidence type="ECO:0000313" key="2">
    <source>
        <dbReference type="EMBL" id="QHS88240.1"/>
    </source>
</evidence>
<feature type="region of interest" description="Disordered" evidence="1">
    <location>
        <begin position="23"/>
        <end position="64"/>
    </location>
</feature>
<proteinExistence type="predicted"/>
<reference evidence="2" key="1">
    <citation type="journal article" date="2020" name="Nature">
        <title>Giant virus diversity and host interactions through global metagenomics.</title>
        <authorList>
            <person name="Schulz F."/>
            <person name="Roux S."/>
            <person name="Paez-Espino D."/>
            <person name="Jungbluth S."/>
            <person name="Walsh D.A."/>
            <person name="Denef V.J."/>
            <person name="McMahon K.D."/>
            <person name="Konstantinidis K.T."/>
            <person name="Eloe-Fadrosh E.A."/>
            <person name="Kyrpides N.C."/>
            <person name="Woyke T."/>
        </authorList>
    </citation>
    <scope>NUCLEOTIDE SEQUENCE</scope>
    <source>
        <strain evidence="2">GVMAG-M-3300010158-55</strain>
    </source>
</reference>
<sequence length="64" mass="7234">MIKHNKFKKVGILDSSQRTSIISSGLSKSTIERTDYSREDKNDVKSALNRVRNSGCIPPKKKNK</sequence>
<protein>
    <submittedName>
        <fullName evidence="2">Uncharacterized protein</fullName>
    </submittedName>
</protein>
<dbReference type="AlphaFoldDB" id="A0A6C0B876"/>
<name>A0A6C0B876_9ZZZZ</name>